<dbReference type="SUPFAM" id="SSF47413">
    <property type="entry name" value="lambda repressor-like DNA-binding domains"/>
    <property type="match status" value="1"/>
</dbReference>
<evidence type="ECO:0000256" key="1">
    <source>
        <dbReference type="SAM" id="MobiDB-lite"/>
    </source>
</evidence>
<keyword evidence="2" id="KW-1133">Transmembrane helix</keyword>
<feature type="compositionally biased region" description="Low complexity" evidence="1">
    <location>
        <begin position="123"/>
        <end position="134"/>
    </location>
</feature>
<gene>
    <name evidence="4" type="ORF">ABT276_08805</name>
</gene>
<feature type="region of interest" description="Disordered" evidence="1">
    <location>
        <begin position="83"/>
        <end position="173"/>
    </location>
</feature>
<dbReference type="EMBL" id="JBEPBX010000005">
    <property type="protein sequence ID" value="MER6613464.1"/>
    <property type="molecule type" value="Genomic_DNA"/>
</dbReference>
<name>A0ABV1URP9_9ACTN</name>
<comment type="caution">
    <text evidence="4">The sequence shown here is derived from an EMBL/GenBank/DDBJ whole genome shotgun (WGS) entry which is preliminary data.</text>
</comment>
<keyword evidence="2" id="KW-0472">Membrane</keyword>
<sequence>MATTPEAEGLAAVLRRLKDRSKLSYGVLAGKLHVSTSTLHRYCNGDAVPAEFAPLGRLARLCGAQREELVDLHRRWILADEARQRGRAATDTAAAAAGETGAETADPPGPRSDSAAPQPELPPADSAGPSPADSAELRPADSAGTRPGAGGGSRPADAAGTRSGNAAGTRPGSRRKRLLVALAASAVVVLAVPVVVVATNGSGSGGAEGKDRAPAGAVDPTGSAAPGSASGAASAPVSASALPSSSSSSPAPSASRRSANPSAETGRQGAAPDGGVPLRVGISSYNWASPCGQYYLLDRKPDGVPPPPAPQDHRSWARALGGIDAGRMHLQLTATGRTQDSVVISAVHVRTVARGAALARPAYSMGEGCGSGVTPRTFDIDLDAGRPVVKPVAGTDGDLTVPAKDFPYKVASNDPQVLNFDVHTEGHDVSWYLEVAWSSGDRSGTVRIDDGGRPFRVSALEGRPLYDYWPDKSEWVAR</sequence>
<evidence type="ECO:0000313" key="5">
    <source>
        <dbReference type="Proteomes" id="UP001445472"/>
    </source>
</evidence>
<dbReference type="InterPro" id="IPR010982">
    <property type="entry name" value="Lambda_DNA-bd_dom_sf"/>
</dbReference>
<feature type="compositionally biased region" description="Low complexity" evidence="1">
    <location>
        <begin position="223"/>
        <end position="263"/>
    </location>
</feature>
<dbReference type="SMART" id="SM00530">
    <property type="entry name" value="HTH_XRE"/>
    <property type="match status" value="1"/>
</dbReference>
<feature type="transmembrane region" description="Helical" evidence="2">
    <location>
        <begin position="178"/>
        <end position="198"/>
    </location>
</feature>
<keyword evidence="5" id="KW-1185">Reference proteome</keyword>
<dbReference type="CDD" id="cd00093">
    <property type="entry name" value="HTH_XRE"/>
    <property type="match status" value="1"/>
</dbReference>
<organism evidence="4 5">
    <name type="scientific">Streptomyces xantholiticus</name>
    <dbReference type="NCBI Taxonomy" id="68285"/>
    <lineage>
        <taxon>Bacteria</taxon>
        <taxon>Bacillati</taxon>
        <taxon>Actinomycetota</taxon>
        <taxon>Actinomycetes</taxon>
        <taxon>Kitasatosporales</taxon>
        <taxon>Streptomycetaceae</taxon>
        <taxon>Streptomyces</taxon>
    </lineage>
</organism>
<proteinExistence type="predicted"/>
<accession>A0ABV1URP9</accession>
<dbReference type="Pfam" id="PF13560">
    <property type="entry name" value="HTH_31"/>
    <property type="match status" value="1"/>
</dbReference>
<feature type="domain" description="HTH cro/C1-type" evidence="3">
    <location>
        <begin position="13"/>
        <end position="69"/>
    </location>
</feature>
<feature type="region of interest" description="Disordered" evidence="1">
    <location>
        <begin position="200"/>
        <end position="275"/>
    </location>
</feature>
<reference evidence="4 5" key="1">
    <citation type="submission" date="2024-06" db="EMBL/GenBank/DDBJ databases">
        <title>The Natural Products Discovery Center: Release of the First 8490 Sequenced Strains for Exploring Actinobacteria Biosynthetic Diversity.</title>
        <authorList>
            <person name="Kalkreuter E."/>
            <person name="Kautsar S.A."/>
            <person name="Yang D."/>
            <person name="Bader C.D."/>
            <person name="Teijaro C.N."/>
            <person name="Fluegel L."/>
            <person name="Davis C.M."/>
            <person name="Simpson J.R."/>
            <person name="Lauterbach L."/>
            <person name="Steele A.D."/>
            <person name="Gui C."/>
            <person name="Meng S."/>
            <person name="Li G."/>
            <person name="Viehrig K."/>
            <person name="Ye F."/>
            <person name="Su P."/>
            <person name="Kiefer A.F."/>
            <person name="Nichols A."/>
            <person name="Cepeda A.J."/>
            <person name="Yan W."/>
            <person name="Fan B."/>
            <person name="Jiang Y."/>
            <person name="Adhikari A."/>
            <person name="Zheng C.-J."/>
            <person name="Schuster L."/>
            <person name="Cowan T.M."/>
            <person name="Smanski M.J."/>
            <person name="Chevrette M.G."/>
            <person name="De Carvalho L.P.S."/>
            <person name="Shen B."/>
        </authorList>
    </citation>
    <scope>NUCLEOTIDE SEQUENCE [LARGE SCALE GENOMIC DNA]</scope>
    <source>
        <strain evidence="4 5">NPDC000837</strain>
    </source>
</reference>
<evidence type="ECO:0000259" key="3">
    <source>
        <dbReference type="SMART" id="SM00530"/>
    </source>
</evidence>
<dbReference type="RefSeq" id="WP_351975556.1">
    <property type="nucleotide sequence ID" value="NZ_JBEPBX010000005.1"/>
</dbReference>
<dbReference type="Proteomes" id="UP001445472">
    <property type="component" value="Unassembled WGS sequence"/>
</dbReference>
<evidence type="ECO:0000313" key="4">
    <source>
        <dbReference type="EMBL" id="MER6613464.1"/>
    </source>
</evidence>
<dbReference type="InterPro" id="IPR001387">
    <property type="entry name" value="Cro/C1-type_HTH"/>
</dbReference>
<feature type="compositionally biased region" description="Low complexity" evidence="1">
    <location>
        <begin position="89"/>
        <end position="106"/>
    </location>
</feature>
<protein>
    <submittedName>
        <fullName evidence="4">Helix-turn-helix transcriptional regulator</fullName>
    </submittedName>
</protein>
<evidence type="ECO:0000256" key="2">
    <source>
        <dbReference type="SAM" id="Phobius"/>
    </source>
</evidence>
<keyword evidence="2" id="KW-0812">Transmembrane</keyword>